<reference evidence="4 5" key="1">
    <citation type="submission" date="2020-06" db="EMBL/GenBank/DDBJ databases">
        <title>Actinokineospora xiongansis sp. nov., isolated from soil of Baiyangdian.</title>
        <authorList>
            <person name="Zhang X."/>
        </authorList>
    </citation>
    <scope>NUCLEOTIDE SEQUENCE [LARGE SCALE GENOMIC DNA]</scope>
    <source>
        <strain evidence="4 5">HBU206404</strain>
    </source>
</reference>
<keyword evidence="5" id="KW-1185">Reference proteome</keyword>
<evidence type="ECO:0000313" key="5">
    <source>
        <dbReference type="Proteomes" id="UP000734823"/>
    </source>
</evidence>
<evidence type="ECO:0000259" key="3">
    <source>
        <dbReference type="SMART" id="SM00824"/>
    </source>
</evidence>
<dbReference type="SUPFAM" id="SSF53474">
    <property type="entry name" value="alpha/beta-Hydrolases"/>
    <property type="match status" value="1"/>
</dbReference>
<dbReference type="SMART" id="SM00824">
    <property type="entry name" value="PKS_TE"/>
    <property type="match status" value="1"/>
</dbReference>
<comment type="similarity">
    <text evidence="1">Belongs to the thioesterase family.</text>
</comment>
<sequence>MNNTAVDTAWIREFHAGPGVGPTVVCFPHAGGSASYFRPLSAALERRHKVLALQYPGRQDRRGEPFLSSIADFADEAYRALEPILDGPVAFFGHSMGATIAFEVGLRMKRRRAASPVALFASGRRAPSIHREGTVHLRDDAGLVEELNALNGTDIRILGDKDVLDMILPPMRNDYRAVETYRYEPGPKLDCPVTALIGDVDPHVDLDEAMAWGEHTTGPFSLRMFTGGHFYLSEHNDAIADVVGQTLQA</sequence>
<dbReference type="InterPro" id="IPR029058">
    <property type="entry name" value="AB_hydrolase_fold"/>
</dbReference>
<evidence type="ECO:0000313" key="4">
    <source>
        <dbReference type="EMBL" id="MBC6449043.1"/>
    </source>
</evidence>
<organism evidence="4 5">
    <name type="scientific">Actinokineospora xionganensis</name>
    <dbReference type="NCBI Taxonomy" id="2684470"/>
    <lineage>
        <taxon>Bacteria</taxon>
        <taxon>Bacillati</taxon>
        <taxon>Actinomycetota</taxon>
        <taxon>Actinomycetes</taxon>
        <taxon>Pseudonocardiales</taxon>
        <taxon>Pseudonocardiaceae</taxon>
        <taxon>Actinokineospora</taxon>
    </lineage>
</organism>
<dbReference type="EMBL" id="JABVED010000009">
    <property type="protein sequence ID" value="MBC6449043.1"/>
    <property type="molecule type" value="Genomic_DNA"/>
</dbReference>
<dbReference type="InterPro" id="IPR020802">
    <property type="entry name" value="TesA-like"/>
</dbReference>
<comment type="caution">
    <text evidence="4">The sequence shown here is derived from an EMBL/GenBank/DDBJ whole genome shotgun (WGS) entry which is preliminary data.</text>
</comment>
<feature type="domain" description="Thioesterase TesA-like" evidence="3">
    <location>
        <begin position="25"/>
        <end position="247"/>
    </location>
</feature>
<evidence type="ECO:0000256" key="1">
    <source>
        <dbReference type="ARBA" id="ARBA00007169"/>
    </source>
</evidence>
<keyword evidence="2" id="KW-0378">Hydrolase</keyword>
<dbReference type="PANTHER" id="PTHR11487">
    <property type="entry name" value="THIOESTERASE"/>
    <property type="match status" value="1"/>
</dbReference>
<name>A0ABR7L912_9PSEU</name>
<proteinExistence type="inferred from homology"/>
<dbReference type="Gene3D" id="3.40.50.1820">
    <property type="entry name" value="alpha/beta hydrolase"/>
    <property type="match status" value="1"/>
</dbReference>
<evidence type="ECO:0000256" key="2">
    <source>
        <dbReference type="ARBA" id="ARBA00022801"/>
    </source>
</evidence>
<protein>
    <submittedName>
        <fullName evidence="4">Thioesterase</fullName>
    </submittedName>
</protein>
<gene>
    <name evidence="4" type="ORF">GPZ80_17900</name>
</gene>
<dbReference type="PANTHER" id="PTHR11487:SF0">
    <property type="entry name" value="S-ACYL FATTY ACID SYNTHASE THIOESTERASE, MEDIUM CHAIN"/>
    <property type="match status" value="1"/>
</dbReference>
<accession>A0ABR7L912</accession>
<dbReference type="InterPro" id="IPR012223">
    <property type="entry name" value="TEII"/>
</dbReference>
<dbReference type="Pfam" id="PF00975">
    <property type="entry name" value="Thioesterase"/>
    <property type="match status" value="1"/>
</dbReference>
<dbReference type="Proteomes" id="UP000734823">
    <property type="component" value="Unassembled WGS sequence"/>
</dbReference>
<dbReference type="InterPro" id="IPR001031">
    <property type="entry name" value="Thioesterase"/>
</dbReference>
<dbReference type="RefSeq" id="WP_187221505.1">
    <property type="nucleotide sequence ID" value="NZ_JABVED010000009.1"/>
</dbReference>